<keyword evidence="2" id="KW-0732">Signal</keyword>
<evidence type="ECO:0000256" key="2">
    <source>
        <dbReference type="SAM" id="SignalP"/>
    </source>
</evidence>
<evidence type="ECO:0000256" key="1">
    <source>
        <dbReference type="SAM" id="MobiDB-lite"/>
    </source>
</evidence>
<organism evidence="3 4">
    <name type="scientific">Pseudozyma flocculosa</name>
    <dbReference type="NCBI Taxonomy" id="84751"/>
    <lineage>
        <taxon>Eukaryota</taxon>
        <taxon>Fungi</taxon>
        <taxon>Dikarya</taxon>
        <taxon>Basidiomycota</taxon>
        <taxon>Ustilaginomycotina</taxon>
        <taxon>Ustilaginomycetes</taxon>
        <taxon>Ustilaginales</taxon>
        <taxon>Ustilaginaceae</taxon>
        <taxon>Pseudozyma</taxon>
    </lineage>
</organism>
<keyword evidence="4" id="KW-1185">Reference proteome</keyword>
<feature type="signal peptide" evidence="2">
    <location>
        <begin position="1"/>
        <end position="22"/>
    </location>
</feature>
<evidence type="ECO:0000313" key="4">
    <source>
        <dbReference type="Proteomes" id="UP000323386"/>
    </source>
</evidence>
<gene>
    <name evidence="3" type="ORF">PSFLO_00767</name>
</gene>
<dbReference type="Proteomes" id="UP000323386">
    <property type="component" value="Unassembled WGS sequence"/>
</dbReference>
<feature type="region of interest" description="Disordered" evidence="1">
    <location>
        <begin position="34"/>
        <end position="66"/>
    </location>
</feature>
<sequence>MVKFVAAAAALVAVVLAVSASAAPVQPLVFHWTNGKPTKFTDPTKPPPRSYFGPKDRYPPRVLTDK</sequence>
<dbReference type="AlphaFoldDB" id="A0A5C3EUT1"/>
<reference evidence="3 4" key="1">
    <citation type="submission" date="2018-03" db="EMBL/GenBank/DDBJ databases">
        <authorList>
            <person name="Guldener U."/>
        </authorList>
    </citation>
    <scope>NUCLEOTIDE SEQUENCE [LARGE SCALE GENOMIC DNA]</scope>
    <source>
        <strain evidence="3 4">DAOM196992</strain>
    </source>
</reference>
<name>A0A5C3EUT1_9BASI</name>
<proteinExistence type="predicted"/>
<feature type="compositionally biased region" description="Basic and acidic residues" evidence="1">
    <location>
        <begin position="54"/>
        <end position="66"/>
    </location>
</feature>
<feature type="chain" id="PRO_5022858962" evidence="2">
    <location>
        <begin position="23"/>
        <end position="66"/>
    </location>
</feature>
<dbReference type="EMBL" id="OOIP01000001">
    <property type="protein sequence ID" value="SPO35296.1"/>
    <property type="molecule type" value="Genomic_DNA"/>
</dbReference>
<accession>A0A5C3EUT1</accession>
<protein>
    <submittedName>
        <fullName evidence="3">Uncharacterized protein</fullName>
    </submittedName>
</protein>
<evidence type="ECO:0000313" key="3">
    <source>
        <dbReference type="EMBL" id="SPO35296.1"/>
    </source>
</evidence>